<feature type="compositionally biased region" description="Acidic residues" evidence="1">
    <location>
        <begin position="389"/>
        <end position="415"/>
    </location>
</feature>
<feature type="compositionally biased region" description="Polar residues" evidence="1">
    <location>
        <begin position="516"/>
        <end position="533"/>
    </location>
</feature>
<proteinExistence type="predicted"/>
<organism evidence="2 3">
    <name type="scientific">Suillus discolor</name>
    <dbReference type="NCBI Taxonomy" id="1912936"/>
    <lineage>
        <taxon>Eukaryota</taxon>
        <taxon>Fungi</taxon>
        <taxon>Dikarya</taxon>
        <taxon>Basidiomycota</taxon>
        <taxon>Agaricomycotina</taxon>
        <taxon>Agaricomycetes</taxon>
        <taxon>Agaricomycetidae</taxon>
        <taxon>Boletales</taxon>
        <taxon>Suillineae</taxon>
        <taxon>Suillaceae</taxon>
        <taxon>Suillus</taxon>
    </lineage>
</organism>
<dbReference type="AlphaFoldDB" id="A0A9P7EQW9"/>
<gene>
    <name evidence="2" type="ORF">F5147DRAFT_782503</name>
</gene>
<evidence type="ECO:0000313" key="3">
    <source>
        <dbReference type="Proteomes" id="UP000823399"/>
    </source>
</evidence>
<accession>A0A9P7EQW9</accession>
<evidence type="ECO:0000313" key="2">
    <source>
        <dbReference type="EMBL" id="KAG2084377.1"/>
    </source>
</evidence>
<reference evidence="2" key="1">
    <citation type="journal article" date="2020" name="New Phytol.">
        <title>Comparative genomics reveals dynamic genome evolution in host specialist ectomycorrhizal fungi.</title>
        <authorList>
            <person name="Lofgren L.A."/>
            <person name="Nguyen N.H."/>
            <person name="Vilgalys R."/>
            <person name="Ruytinx J."/>
            <person name="Liao H.L."/>
            <person name="Branco S."/>
            <person name="Kuo A."/>
            <person name="LaButti K."/>
            <person name="Lipzen A."/>
            <person name="Andreopoulos W."/>
            <person name="Pangilinan J."/>
            <person name="Riley R."/>
            <person name="Hundley H."/>
            <person name="Na H."/>
            <person name="Barry K."/>
            <person name="Grigoriev I.V."/>
            <person name="Stajich J.E."/>
            <person name="Kennedy P.G."/>
        </authorList>
    </citation>
    <scope>NUCLEOTIDE SEQUENCE</scope>
    <source>
        <strain evidence="2">FC423</strain>
    </source>
</reference>
<dbReference type="OrthoDB" id="3250313at2759"/>
<dbReference type="GeneID" id="64705026"/>
<sequence>MPSNRPSDESPPQIIDIPAELEQPAGDANAYVETLKKCWATGSRLEFLTSHIAKYVSSLAEGRSRTNDYLDIIVNTYFTWFHWKLKVSEEPLVNESPVSHFSKMLTPLESLQKQHKIASMRKTIRNWLDNRSKRLCKLGTKTKPENDPWTCLLSQLSGVAPNKPRTLQAHQRWSKDFYESAVKKIFKVQWGLSSCPPKEKASFHDHVTRTIFEEQDPLIIKQYEELAKTEGKEATKEWKAMLENPPPTDPVSRQAALDRLASFAGPMLSGISLVLGMHVTLMVGGPELRKQGKISIISMHEGVDLRPQPQNWQMADRKNFKTVTKLFQEYLNTCYTQESRSDWKLPDVPADDMADPSEATLTMQKATAKEKGKAVKQPAKRKHHKQLAADDDDIEITTDTDSPDGSDRDNDDDDQSTANRTWEYRRSHLPYLAPRLTYINRQTGDPITNKKAPSDYSFRPYVSSNTLVPAGDESSGSPVPSNSEHVPELTSSQPADTPAPPSEIGILVGEERSRSALPSNSAPLPEIASSQPAPTCPSEPLDATQIVEPPLSPPVDNTICSLAQDSQNDDIVLPTDCPAWIREAIKYLTAPQLPSPYINLLTTFLELEKSSGFSSGKGSTSLSSKDRPPAIHWWISCARTGQPLIPENFSMTFWSWWCAIQPAWRSMSPSASFEAPRHNNNDWSPLDKPGKNGFWSVLAALKWWGCANSTGCNDPLWHAAIDDVKWVMEHIMEFRCPAASSSVKKRLAPEPRSPHLSKRIKSNSRNSHNRH</sequence>
<comment type="caution">
    <text evidence="2">The sequence shown here is derived from an EMBL/GenBank/DDBJ whole genome shotgun (WGS) entry which is preliminary data.</text>
</comment>
<feature type="compositionally biased region" description="Polar residues" evidence="1">
    <location>
        <begin position="474"/>
        <end position="495"/>
    </location>
</feature>
<keyword evidence="3" id="KW-1185">Reference proteome</keyword>
<protein>
    <submittedName>
        <fullName evidence="2">Uncharacterized protein</fullName>
    </submittedName>
</protein>
<dbReference type="EMBL" id="JABBWM010000220">
    <property type="protein sequence ID" value="KAG2084377.1"/>
    <property type="molecule type" value="Genomic_DNA"/>
</dbReference>
<feature type="region of interest" description="Disordered" evidence="1">
    <location>
        <begin position="463"/>
        <end position="541"/>
    </location>
</feature>
<feature type="compositionally biased region" description="Basic residues" evidence="1">
    <location>
        <begin position="755"/>
        <end position="771"/>
    </location>
</feature>
<evidence type="ECO:0000256" key="1">
    <source>
        <dbReference type="SAM" id="MobiDB-lite"/>
    </source>
</evidence>
<dbReference type="Proteomes" id="UP000823399">
    <property type="component" value="Unassembled WGS sequence"/>
</dbReference>
<feature type="region of interest" description="Disordered" evidence="1">
    <location>
        <begin position="745"/>
        <end position="771"/>
    </location>
</feature>
<feature type="region of interest" description="Disordered" evidence="1">
    <location>
        <begin position="365"/>
        <end position="422"/>
    </location>
</feature>
<dbReference type="RefSeq" id="XP_041284492.1">
    <property type="nucleotide sequence ID" value="XM_041442767.1"/>
</dbReference>
<name>A0A9P7EQW9_9AGAM</name>